<dbReference type="GO" id="GO:0006302">
    <property type="term" value="P:double-strand break repair"/>
    <property type="evidence" value="ECO:0007669"/>
    <property type="project" value="UniProtKB-ARBA"/>
</dbReference>
<dbReference type="PANTHER" id="PTHR28133:SF1">
    <property type="entry name" value="REQUIRED FOR RESPIRATORY GROWTH PROTEIN 7, MITOCHONDRIAL"/>
    <property type="match status" value="1"/>
</dbReference>
<dbReference type="GO" id="GO:0005739">
    <property type="term" value="C:mitochondrion"/>
    <property type="evidence" value="ECO:0007669"/>
    <property type="project" value="UniProtKB-SubCell"/>
</dbReference>
<evidence type="ECO:0008006" key="6">
    <source>
        <dbReference type="Google" id="ProtNLM"/>
    </source>
</evidence>
<dbReference type="EMBL" id="KV878128">
    <property type="protein sequence ID" value="OJJ01624.1"/>
    <property type="molecule type" value="Genomic_DNA"/>
</dbReference>
<feature type="non-terminal residue" evidence="4">
    <location>
        <position position="1"/>
    </location>
</feature>
<dbReference type="OrthoDB" id="20734at2759"/>
<gene>
    <name evidence="4" type="ORF">ASPVEDRAFT_112469</name>
</gene>
<comment type="subcellular location">
    <subcellularLocation>
        <location evidence="1">Mitochondrion</location>
    </subcellularLocation>
</comment>
<name>A0A1L9PJC4_ASPVE</name>
<protein>
    <recommendedName>
        <fullName evidence="6">Restriction endonuclease type IV Mrr domain-containing protein</fullName>
    </recommendedName>
</protein>
<sequence>SITPLTRRLFQLPTPPANPSPSHTDLPSFLSYAQRTALPESTTTYQGTIYEYVVQSHLRTAAFNLHRVGGRSDLGIDLQGTWHVGPNQVLDPPVRVIVQCKALKTKIGPNIVRELEGVTARHFAPSGGVGAGVLVSPREATKGVREALGRSGMPLVWIMMGREGSVRQVLWNGRVEGLGLGGLGVEVFYPADAGEDSDGHGYGKGKARLTWDGTEVQAMDEVEEGMRLLEDEWMAKWERTGLGSISDEELLDAVERILPGTRPIMISEGERDAVARGLLS</sequence>
<organism evidence="4 5">
    <name type="scientific">Aspergillus versicolor CBS 583.65</name>
    <dbReference type="NCBI Taxonomy" id="1036611"/>
    <lineage>
        <taxon>Eukaryota</taxon>
        <taxon>Fungi</taxon>
        <taxon>Dikarya</taxon>
        <taxon>Ascomycota</taxon>
        <taxon>Pezizomycotina</taxon>
        <taxon>Eurotiomycetes</taxon>
        <taxon>Eurotiomycetidae</taxon>
        <taxon>Eurotiales</taxon>
        <taxon>Aspergillaceae</taxon>
        <taxon>Aspergillus</taxon>
        <taxon>Aspergillus subgen. Nidulantes</taxon>
    </lineage>
</organism>
<keyword evidence="5" id="KW-1185">Reference proteome</keyword>
<evidence type="ECO:0000256" key="1">
    <source>
        <dbReference type="ARBA" id="ARBA00004173"/>
    </source>
</evidence>
<dbReference type="GeneID" id="63721120"/>
<evidence type="ECO:0000313" key="5">
    <source>
        <dbReference type="Proteomes" id="UP000184073"/>
    </source>
</evidence>
<evidence type="ECO:0000256" key="3">
    <source>
        <dbReference type="SAM" id="MobiDB-lite"/>
    </source>
</evidence>
<dbReference type="VEuPathDB" id="FungiDB:ASPVEDRAFT_112469"/>
<dbReference type="RefSeq" id="XP_040667386.1">
    <property type="nucleotide sequence ID" value="XM_040805609.1"/>
</dbReference>
<evidence type="ECO:0000313" key="4">
    <source>
        <dbReference type="EMBL" id="OJJ01624.1"/>
    </source>
</evidence>
<dbReference type="Proteomes" id="UP000184073">
    <property type="component" value="Unassembled WGS sequence"/>
</dbReference>
<accession>A0A1L9PJC4</accession>
<dbReference type="PANTHER" id="PTHR28133">
    <property type="entry name" value="REQUIRED FOR RESPIRATORY GROWTH PROTEIN 7, MITOCHONDRIAL"/>
    <property type="match status" value="1"/>
</dbReference>
<dbReference type="Pfam" id="PF10356">
    <property type="entry name" value="RRG7"/>
    <property type="match status" value="2"/>
</dbReference>
<dbReference type="InterPro" id="IPR018828">
    <property type="entry name" value="RRG7"/>
</dbReference>
<feature type="region of interest" description="Disordered" evidence="3">
    <location>
        <begin position="1"/>
        <end position="25"/>
    </location>
</feature>
<proteinExistence type="predicted"/>
<dbReference type="AlphaFoldDB" id="A0A1L9PJC4"/>
<dbReference type="InterPro" id="IPR011335">
    <property type="entry name" value="Restrct_endonuc-II-like"/>
</dbReference>
<evidence type="ECO:0000256" key="2">
    <source>
        <dbReference type="ARBA" id="ARBA00023128"/>
    </source>
</evidence>
<feature type="non-terminal residue" evidence="4">
    <location>
        <position position="280"/>
    </location>
</feature>
<dbReference type="SUPFAM" id="SSF52980">
    <property type="entry name" value="Restriction endonuclease-like"/>
    <property type="match status" value="1"/>
</dbReference>
<reference evidence="5" key="1">
    <citation type="journal article" date="2017" name="Genome Biol.">
        <title>Comparative genomics reveals high biological diversity and specific adaptations in the industrially and medically important fungal genus Aspergillus.</title>
        <authorList>
            <person name="de Vries R.P."/>
            <person name="Riley R."/>
            <person name="Wiebenga A."/>
            <person name="Aguilar-Osorio G."/>
            <person name="Amillis S."/>
            <person name="Uchima C.A."/>
            <person name="Anderluh G."/>
            <person name="Asadollahi M."/>
            <person name="Askin M."/>
            <person name="Barry K."/>
            <person name="Battaglia E."/>
            <person name="Bayram O."/>
            <person name="Benocci T."/>
            <person name="Braus-Stromeyer S.A."/>
            <person name="Caldana C."/>
            <person name="Canovas D."/>
            <person name="Cerqueira G.C."/>
            <person name="Chen F."/>
            <person name="Chen W."/>
            <person name="Choi C."/>
            <person name="Clum A."/>
            <person name="Dos Santos R.A."/>
            <person name="Damasio A.R."/>
            <person name="Diallinas G."/>
            <person name="Emri T."/>
            <person name="Fekete E."/>
            <person name="Flipphi M."/>
            <person name="Freyberg S."/>
            <person name="Gallo A."/>
            <person name="Gournas C."/>
            <person name="Habgood R."/>
            <person name="Hainaut M."/>
            <person name="Harispe M.L."/>
            <person name="Henrissat B."/>
            <person name="Hilden K.S."/>
            <person name="Hope R."/>
            <person name="Hossain A."/>
            <person name="Karabika E."/>
            <person name="Karaffa L."/>
            <person name="Karanyi Z."/>
            <person name="Krasevec N."/>
            <person name="Kuo A."/>
            <person name="Kusch H."/>
            <person name="LaButti K."/>
            <person name="Lagendijk E.L."/>
            <person name="Lapidus A."/>
            <person name="Levasseur A."/>
            <person name="Lindquist E."/>
            <person name="Lipzen A."/>
            <person name="Logrieco A.F."/>
            <person name="MacCabe A."/>
            <person name="Maekelae M.R."/>
            <person name="Malavazi I."/>
            <person name="Melin P."/>
            <person name="Meyer V."/>
            <person name="Mielnichuk N."/>
            <person name="Miskei M."/>
            <person name="Molnar A.P."/>
            <person name="Mule G."/>
            <person name="Ngan C.Y."/>
            <person name="Orejas M."/>
            <person name="Orosz E."/>
            <person name="Ouedraogo J.P."/>
            <person name="Overkamp K.M."/>
            <person name="Park H.-S."/>
            <person name="Perrone G."/>
            <person name="Piumi F."/>
            <person name="Punt P.J."/>
            <person name="Ram A.F."/>
            <person name="Ramon A."/>
            <person name="Rauscher S."/>
            <person name="Record E."/>
            <person name="Riano-Pachon D.M."/>
            <person name="Robert V."/>
            <person name="Roehrig J."/>
            <person name="Ruller R."/>
            <person name="Salamov A."/>
            <person name="Salih N.S."/>
            <person name="Samson R.A."/>
            <person name="Sandor E."/>
            <person name="Sanguinetti M."/>
            <person name="Schuetze T."/>
            <person name="Sepcic K."/>
            <person name="Shelest E."/>
            <person name="Sherlock G."/>
            <person name="Sophianopoulou V."/>
            <person name="Squina F.M."/>
            <person name="Sun H."/>
            <person name="Susca A."/>
            <person name="Todd R.B."/>
            <person name="Tsang A."/>
            <person name="Unkles S.E."/>
            <person name="van de Wiele N."/>
            <person name="van Rossen-Uffink D."/>
            <person name="Oliveira J.V."/>
            <person name="Vesth T.C."/>
            <person name="Visser J."/>
            <person name="Yu J.-H."/>
            <person name="Zhou M."/>
            <person name="Andersen M.R."/>
            <person name="Archer D.B."/>
            <person name="Baker S.E."/>
            <person name="Benoit I."/>
            <person name="Brakhage A.A."/>
            <person name="Braus G.H."/>
            <person name="Fischer R."/>
            <person name="Frisvad J.C."/>
            <person name="Goldman G.H."/>
            <person name="Houbraken J."/>
            <person name="Oakley B."/>
            <person name="Pocsi I."/>
            <person name="Scazzocchio C."/>
            <person name="Seiboth B."/>
            <person name="vanKuyk P.A."/>
            <person name="Wortman J."/>
            <person name="Dyer P.S."/>
            <person name="Grigoriev I.V."/>
        </authorList>
    </citation>
    <scope>NUCLEOTIDE SEQUENCE [LARGE SCALE GENOMIC DNA]</scope>
    <source>
        <strain evidence="5">CBS 583.65</strain>
    </source>
</reference>
<keyword evidence="2" id="KW-0496">Mitochondrion</keyword>